<dbReference type="InterPro" id="IPR038091">
    <property type="entry name" value="UPF0302_N_sf"/>
</dbReference>
<name>A0A1I7KTZ0_9BACL</name>
<reference evidence="3" key="1">
    <citation type="submission" date="2016-10" db="EMBL/GenBank/DDBJ databases">
        <authorList>
            <person name="Varghese N."/>
        </authorList>
    </citation>
    <scope>NUCLEOTIDE SEQUENCE [LARGE SCALE GENOMIC DNA]</scope>
    <source>
        <strain evidence="3">DSM 17980</strain>
    </source>
</reference>
<gene>
    <name evidence="2" type="ORF">SAMN05421543_11920</name>
</gene>
<dbReference type="SMART" id="SM00914">
    <property type="entry name" value="IDEAL"/>
    <property type="match status" value="1"/>
</dbReference>
<accession>A0A1I7KTZ0</accession>
<sequence>MGNTVTVAEKKHFLRWFLSNYQLQSREAEMLIRYMMTRESVLRRVHFVDSFRQLPRVIVVSTTCVQAAPFRYYRRNKPVSTDVEQAFLDLYQHPDEDVYVNLYFKDRATSAAYSAVLEEIAPAELEPAVKELISMQAEWIIEQAVRNHQREHLMRAVDEALDRGDREAFLEASRRLIEFDASTSAAMPG</sequence>
<dbReference type="Pfam" id="PF08858">
    <property type="entry name" value="IDEAL"/>
    <property type="match status" value="1"/>
</dbReference>
<dbReference type="AlphaFoldDB" id="A0A1I7KTZ0"/>
<dbReference type="InterPro" id="IPR014963">
    <property type="entry name" value="UPF0302_N"/>
</dbReference>
<protein>
    <submittedName>
        <fullName evidence="2">Uncharacterized protein YpiB, UPF0302 family</fullName>
    </submittedName>
</protein>
<dbReference type="InterPro" id="IPR014957">
    <property type="entry name" value="IDEAL_dom"/>
</dbReference>
<dbReference type="Proteomes" id="UP000183508">
    <property type="component" value="Unassembled WGS sequence"/>
</dbReference>
<evidence type="ECO:0000313" key="2">
    <source>
        <dbReference type="EMBL" id="SFV00885.1"/>
    </source>
</evidence>
<dbReference type="Pfam" id="PF08864">
    <property type="entry name" value="UPF0302"/>
    <property type="match status" value="1"/>
</dbReference>
<dbReference type="OrthoDB" id="2155814at2"/>
<keyword evidence="3" id="KW-1185">Reference proteome</keyword>
<dbReference type="eggNOG" id="COG5582">
    <property type="taxonomic scope" value="Bacteria"/>
</dbReference>
<dbReference type="RefSeq" id="WP_074954914.1">
    <property type="nucleotide sequence ID" value="NZ_FPBV01000019.1"/>
</dbReference>
<dbReference type="PIRSF" id="PIRSF007165">
    <property type="entry name" value="UCP007165"/>
    <property type="match status" value="1"/>
</dbReference>
<dbReference type="EMBL" id="FPBV01000019">
    <property type="protein sequence ID" value="SFV00885.1"/>
    <property type="molecule type" value="Genomic_DNA"/>
</dbReference>
<dbReference type="Gene3D" id="4.10.810.10">
    <property type="entry name" value="Virus Scaffolding Protein, Chain A"/>
    <property type="match status" value="1"/>
</dbReference>
<evidence type="ECO:0000313" key="3">
    <source>
        <dbReference type="Proteomes" id="UP000183508"/>
    </source>
</evidence>
<dbReference type="InterPro" id="IPR027393">
    <property type="entry name" value="Virus_scaffolding_prot_C"/>
</dbReference>
<evidence type="ECO:0000259" key="1">
    <source>
        <dbReference type="SMART" id="SM00914"/>
    </source>
</evidence>
<feature type="domain" description="IDEAL" evidence="1">
    <location>
        <begin position="140"/>
        <end position="176"/>
    </location>
</feature>
<proteinExistence type="predicted"/>
<dbReference type="STRING" id="392015.SAMN05421543_11920"/>
<organism evidence="2 3">
    <name type="scientific">Alicyclobacillus macrosporangiidus</name>
    <dbReference type="NCBI Taxonomy" id="392015"/>
    <lineage>
        <taxon>Bacteria</taxon>
        <taxon>Bacillati</taxon>
        <taxon>Bacillota</taxon>
        <taxon>Bacilli</taxon>
        <taxon>Bacillales</taxon>
        <taxon>Alicyclobacillaceae</taxon>
        <taxon>Alicyclobacillus</taxon>
    </lineage>
</organism>
<dbReference type="Gene3D" id="3.40.1530.30">
    <property type="entry name" value="Uncharacterised family UPF0302, N-terminal domain"/>
    <property type="match status" value="1"/>
</dbReference>
<dbReference type="InterPro" id="IPR011188">
    <property type="entry name" value="UPF0302"/>
</dbReference>